<dbReference type="SUPFAM" id="SSF53850">
    <property type="entry name" value="Periplasmic binding protein-like II"/>
    <property type="match status" value="1"/>
</dbReference>
<proteinExistence type="inferred from homology"/>
<comment type="subcellular location">
    <subcellularLocation>
        <location evidence="1">Periplasm</location>
    </subcellularLocation>
</comment>
<gene>
    <name evidence="5" type="ORF">GT347_01920</name>
</gene>
<comment type="similarity">
    <text evidence="2">Belongs to the bacterial solute-binding protein SsuA/TauA family.</text>
</comment>
<evidence type="ECO:0000313" key="6">
    <source>
        <dbReference type="Proteomes" id="UP000464787"/>
    </source>
</evidence>
<dbReference type="AlphaFoldDB" id="A0A857J1V8"/>
<evidence type="ECO:0000313" key="5">
    <source>
        <dbReference type="EMBL" id="QHI96855.1"/>
    </source>
</evidence>
<dbReference type="PANTHER" id="PTHR30024:SF47">
    <property type="entry name" value="TAURINE-BINDING PERIPLASMIC PROTEIN"/>
    <property type="match status" value="1"/>
</dbReference>
<dbReference type="GO" id="GO:0042597">
    <property type="term" value="C:periplasmic space"/>
    <property type="evidence" value="ECO:0007669"/>
    <property type="project" value="UniProtKB-SubCell"/>
</dbReference>
<dbReference type="Proteomes" id="UP000464787">
    <property type="component" value="Chromosome"/>
</dbReference>
<evidence type="ECO:0000256" key="2">
    <source>
        <dbReference type="ARBA" id="ARBA00010742"/>
    </source>
</evidence>
<evidence type="ECO:0000259" key="4">
    <source>
        <dbReference type="Pfam" id="PF09084"/>
    </source>
</evidence>
<keyword evidence="3" id="KW-0732">Signal</keyword>
<sequence length="301" mass="33376">MTHTLRVGAISRNYFNMPLWIAQDQGLFAEQGLDVAIELFEPIDEVTTRLNDGRLDLALGVTEHVILAAETGGDLTVIAGNVNRLPFSLIARPEIRSVEQLRGQVVGVSSLQAGSSSLVMKMLTAHGLECPRDYTLEAVGPILARWERLQRGEIAAGLQGIPLNYMALDAGYRSLGEPREQFPWFQFTSLNVSARWAGAHRAETEAFVRAWVAAHAWFYGHPKECTAIAMRHTGIDEGYAERAWRDYTQDEIFPRDGAADPRGIQTLIDISALIRALPGRAKTRAEDYIDGRYLEATRQAA</sequence>
<evidence type="ECO:0000256" key="3">
    <source>
        <dbReference type="ARBA" id="ARBA00022729"/>
    </source>
</evidence>
<name>A0A857J1V8_9BURK</name>
<keyword evidence="6" id="KW-1185">Reference proteome</keyword>
<accession>A0A857J1V8</accession>
<dbReference type="KEGG" id="xyk:GT347_01920"/>
<dbReference type="Gene3D" id="3.40.190.10">
    <property type="entry name" value="Periplasmic binding protein-like II"/>
    <property type="match status" value="2"/>
</dbReference>
<organism evidence="5 6">
    <name type="scientific">Xylophilus rhododendri</name>
    <dbReference type="NCBI Taxonomy" id="2697032"/>
    <lineage>
        <taxon>Bacteria</taxon>
        <taxon>Pseudomonadati</taxon>
        <taxon>Pseudomonadota</taxon>
        <taxon>Betaproteobacteria</taxon>
        <taxon>Burkholderiales</taxon>
        <taxon>Xylophilus</taxon>
    </lineage>
</organism>
<evidence type="ECO:0000256" key="1">
    <source>
        <dbReference type="ARBA" id="ARBA00004418"/>
    </source>
</evidence>
<feature type="domain" description="SsuA/THI5-like" evidence="4">
    <location>
        <begin position="17"/>
        <end position="224"/>
    </location>
</feature>
<protein>
    <submittedName>
        <fullName evidence="5">ABC transporter substrate-binding protein</fullName>
    </submittedName>
</protein>
<dbReference type="Pfam" id="PF09084">
    <property type="entry name" value="NMT1"/>
    <property type="match status" value="1"/>
</dbReference>
<dbReference type="RefSeq" id="WP_160550373.1">
    <property type="nucleotide sequence ID" value="NZ_CP047650.1"/>
</dbReference>
<reference evidence="5 6" key="1">
    <citation type="submission" date="2020-01" db="EMBL/GenBank/DDBJ databases">
        <title>Genome sequencing of strain KACC 21265.</title>
        <authorList>
            <person name="Heo J."/>
            <person name="Kim S.-J."/>
            <person name="Kim J.-S."/>
            <person name="Hong S.-B."/>
            <person name="Kwon S.-W."/>
        </authorList>
    </citation>
    <scope>NUCLEOTIDE SEQUENCE [LARGE SCALE GENOMIC DNA]</scope>
    <source>
        <strain evidence="5 6">KACC 21265</strain>
    </source>
</reference>
<dbReference type="EMBL" id="CP047650">
    <property type="protein sequence ID" value="QHI96855.1"/>
    <property type="molecule type" value="Genomic_DNA"/>
</dbReference>
<dbReference type="PANTHER" id="PTHR30024">
    <property type="entry name" value="ALIPHATIC SULFONATES-BINDING PROTEIN-RELATED"/>
    <property type="match status" value="1"/>
</dbReference>
<dbReference type="InterPro" id="IPR015168">
    <property type="entry name" value="SsuA/THI5"/>
</dbReference>